<organism evidence="1 2">
    <name type="scientific">Ulvibacterium marinum</name>
    <dbReference type="NCBI Taxonomy" id="2419782"/>
    <lineage>
        <taxon>Bacteria</taxon>
        <taxon>Pseudomonadati</taxon>
        <taxon>Bacteroidota</taxon>
        <taxon>Flavobacteriia</taxon>
        <taxon>Flavobacteriales</taxon>
        <taxon>Flavobacteriaceae</taxon>
        <taxon>Ulvibacterium</taxon>
    </lineage>
</organism>
<name>A0A3B0C3W8_9FLAO</name>
<evidence type="ECO:0000313" key="1">
    <source>
        <dbReference type="EMBL" id="RKN78527.1"/>
    </source>
</evidence>
<accession>A0A3B0C3W8</accession>
<sequence length="67" mass="7221">MNPTIPARTVSQNNVCGPVKETDNMFIASGQVFITYDHTDAGEPQKGRITHSLLAVGRFKGLDQGCS</sequence>
<dbReference type="AlphaFoldDB" id="A0A3B0C3W8"/>
<comment type="caution">
    <text evidence="1">The sequence shown here is derived from an EMBL/GenBank/DDBJ whole genome shotgun (WGS) entry which is preliminary data.</text>
</comment>
<protein>
    <submittedName>
        <fullName evidence="1">Uncharacterized protein</fullName>
    </submittedName>
</protein>
<evidence type="ECO:0000313" key="2">
    <source>
        <dbReference type="Proteomes" id="UP000276603"/>
    </source>
</evidence>
<dbReference type="Proteomes" id="UP000276603">
    <property type="component" value="Unassembled WGS sequence"/>
</dbReference>
<gene>
    <name evidence="1" type="ORF">D7Z94_20145</name>
</gene>
<keyword evidence="2" id="KW-1185">Reference proteome</keyword>
<dbReference type="EMBL" id="RBCJ01000004">
    <property type="protein sequence ID" value="RKN78527.1"/>
    <property type="molecule type" value="Genomic_DNA"/>
</dbReference>
<proteinExistence type="predicted"/>
<reference evidence="1 2" key="1">
    <citation type="submission" date="2018-10" db="EMBL/GenBank/DDBJ databases">
        <title>Ulvibacterium marinum gen. nov., sp. nov., a novel marine bacterium of the family Flavobacteriaceae, isolated from a culture of the green alga Ulva prolifera.</title>
        <authorList>
            <person name="Zhang Z."/>
        </authorList>
    </citation>
    <scope>NUCLEOTIDE SEQUENCE [LARGE SCALE GENOMIC DNA]</scope>
    <source>
        <strain evidence="1 2">CCMM003</strain>
    </source>
</reference>